<proteinExistence type="predicted"/>
<evidence type="ECO:0000313" key="1">
    <source>
        <dbReference type="EMBL" id="MDO6542698.1"/>
    </source>
</evidence>
<protein>
    <submittedName>
        <fullName evidence="1">FAD-dependent oxidoreductase</fullName>
    </submittedName>
</protein>
<dbReference type="InterPro" id="IPR036188">
    <property type="entry name" value="FAD/NAD-bd_sf"/>
</dbReference>
<evidence type="ECO:0000313" key="2">
    <source>
        <dbReference type="Proteomes" id="UP001170624"/>
    </source>
</evidence>
<organism evidence="1 2">
    <name type="scientific">Photobacterium sanguinicancri</name>
    <dbReference type="NCBI Taxonomy" id="875932"/>
    <lineage>
        <taxon>Bacteria</taxon>
        <taxon>Pseudomonadati</taxon>
        <taxon>Pseudomonadota</taxon>
        <taxon>Gammaproteobacteria</taxon>
        <taxon>Vibrionales</taxon>
        <taxon>Vibrionaceae</taxon>
        <taxon>Photobacterium</taxon>
    </lineage>
</organism>
<sequence>MIMNKINSTKKTSKVGIVGGGVAGSTIALRLAEIGVEVVLFEEGASLVNGPPICHLHAGGNLYREISDQQCVDLLKQSIDTLRVFPHTANIRPTVIAVPKRDKGEPDALLSRLELLRNTYHSLIESDANNKVLGEPSDYFKLYDQDTLIELASRDFPSTPSSLDDWMIPVAKNLNLDEFKYPLVLVQEYGLSVFRIAATASLALSQMSHCKVLTTAKVNHLEQCESTSQWNVHYQQFDSTLGDWVTGYEHVDYLINACGYKTGTLDNLAKLPRERMVEFKAAYVTHWEHSQGTWPEVIFHGERGTPNGMAQLTPYPDGYFQLHGMTEDITLFPKGLVSSTAANAQPELSAPFIQKLTQHWQQDEVDLRSSRAINHMAQFIPEFSSATIGGKPLFGAQQIPGTDPSLRAVDISFDGINYARTEIVKASSALSAADAVVDKLKKLELITNDQHTSLELSFPITRSLTLEQVENFAEQLAEQRHYPSALARRVAF</sequence>
<dbReference type="Gene3D" id="3.50.50.60">
    <property type="entry name" value="FAD/NAD(P)-binding domain"/>
    <property type="match status" value="1"/>
</dbReference>
<gene>
    <name evidence="1" type="ORF">Q4568_09140</name>
</gene>
<dbReference type="EMBL" id="JAUOPU010000007">
    <property type="protein sequence ID" value="MDO6542698.1"/>
    <property type="molecule type" value="Genomic_DNA"/>
</dbReference>
<reference evidence="1" key="1">
    <citation type="submission" date="2023-07" db="EMBL/GenBank/DDBJ databases">
        <title>Genome content predicts the carbon catabolic preferences of heterotrophic bacteria.</title>
        <authorList>
            <person name="Gralka M."/>
        </authorList>
    </citation>
    <scope>NUCLEOTIDE SEQUENCE</scope>
    <source>
        <strain evidence="1">G2M05</strain>
    </source>
</reference>
<dbReference type="SUPFAM" id="SSF51905">
    <property type="entry name" value="FAD/NAD(P)-binding domain"/>
    <property type="match status" value="1"/>
</dbReference>
<comment type="caution">
    <text evidence="1">The sequence shown here is derived from an EMBL/GenBank/DDBJ whole genome shotgun (WGS) entry which is preliminary data.</text>
</comment>
<dbReference type="Proteomes" id="UP001170624">
    <property type="component" value="Unassembled WGS sequence"/>
</dbReference>
<dbReference type="AlphaFoldDB" id="A0AAW7Y5U4"/>
<name>A0AAW7Y5U4_9GAMM</name>
<accession>A0AAW7Y5U4</accession>